<evidence type="ECO:0000256" key="4">
    <source>
        <dbReference type="ARBA" id="ARBA00022777"/>
    </source>
</evidence>
<dbReference type="PROSITE" id="PS50011">
    <property type="entry name" value="PROTEIN_KINASE_DOM"/>
    <property type="match status" value="1"/>
</dbReference>
<organism evidence="7 8">
    <name type="scientific">Sphaerisporangium rubeum</name>
    <dbReference type="NCBI Taxonomy" id="321317"/>
    <lineage>
        <taxon>Bacteria</taxon>
        <taxon>Bacillati</taxon>
        <taxon>Actinomycetota</taxon>
        <taxon>Actinomycetes</taxon>
        <taxon>Streptosporangiales</taxon>
        <taxon>Streptosporangiaceae</taxon>
        <taxon>Sphaerisporangium</taxon>
    </lineage>
</organism>
<keyword evidence="7" id="KW-0723">Serine/threonine-protein kinase</keyword>
<gene>
    <name evidence="7" type="ORF">BJ992_003041</name>
</gene>
<feature type="domain" description="Protein kinase" evidence="6">
    <location>
        <begin position="21"/>
        <end position="273"/>
    </location>
</feature>
<evidence type="ECO:0000256" key="3">
    <source>
        <dbReference type="ARBA" id="ARBA00022741"/>
    </source>
</evidence>
<name>A0A7X0IE89_9ACTN</name>
<keyword evidence="3" id="KW-0547">Nucleotide-binding</keyword>
<keyword evidence="8" id="KW-1185">Reference proteome</keyword>
<keyword evidence="2" id="KW-0808">Transferase</keyword>
<evidence type="ECO:0000313" key="7">
    <source>
        <dbReference type="EMBL" id="MBB6473610.1"/>
    </source>
</evidence>
<dbReference type="InterPro" id="IPR000719">
    <property type="entry name" value="Prot_kinase_dom"/>
</dbReference>
<dbReference type="Gene3D" id="1.10.510.10">
    <property type="entry name" value="Transferase(Phosphotransferase) domain 1"/>
    <property type="match status" value="1"/>
</dbReference>
<evidence type="ECO:0000256" key="1">
    <source>
        <dbReference type="ARBA" id="ARBA00012513"/>
    </source>
</evidence>
<dbReference type="InterPro" id="IPR008266">
    <property type="entry name" value="Tyr_kinase_AS"/>
</dbReference>
<comment type="caution">
    <text evidence="7">The sequence shown here is derived from an EMBL/GenBank/DDBJ whole genome shotgun (WGS) entry which is preliminary data.</text>
</comment>
<proteinExistence type="predicted"/>
<dbReference type="EMBL" id="JACHIU010000001">
    <property type="protein sequence ID" value="MBB6473610.1"/>
    <property type="molecule type" value="Genomic_DNA"/>
</dbReference>
<protein>
    <recommendedName>
        <fullName evidence="1">non-specific serine/threonine protein kinase</fullName>
        <ecNumber evidence="1">2.7.11.1</ecNumber>
    </recommendedName>
</protein>
<dbReference type="PANTHER" id="PTHR43671">
    <property type="entry name" value="SERINE/THREONINE-PROTEIN KINASE NEK"/>
    <property type="match status" value="1"/>
</dbReference>
<evidence type="ECO:0000256" key="5">
    <source>
        <dbReference type="ARBA" id="ARBA00022840"/>
    </source>
</evidence>
<sequence>MTGGRGRHEEGNTQVDGIADYEFVRPLGAGNHGDFFLARRPARLPVPADHVVVKVVGGTGEDAFRRATRELKAFARVRSPFLVTLYDAGQQGGVFYYSMEYIPGGPLSDPAEQPTRRHVMRAVACAARAAQALHEEGIVHRDISPGNVLLTEDGGKLADLGLSQVLTPGATVTGMGGLASAEFTDPAILQGEKPSPAGDVWSLAATLHWSLTGEGLYGPLPATDPLLTLRKIYSTAPSLNPDLPDDLTTLLTTCLSPPPTRPTAHTLANDLYRLST</sequence>
<keyword evidence="5" id="KW-0067">ATP-binding</keyword>
<dbReference type="Gene3D" id="3.30.200.20">
    <property type="entry name" value="Phosphorylase Kinase, domain 1"/>
    <property type="match status" value="1"/>
</dbReference>
<dbReference type="Proteomes" id="UP000555564">
    <property type="component" value="Unassembled WGS sequence"/>
</dbReference>
<evidence type="ECO:0000256" key="2">
    <source>
        <dbReference type="ARBA" id="ARBA00022679"/>
    </source>
</evidence>
<dbReference type="GO" id="GO:0004674">
    <property type="term" value="F:protein serine/threonine kinase activity"/>
    <property type="evidence" value="ECO:0007669"/>
    <property type="project" value="UniProtKB-KW"/>
</dbReference>
<dbReference type="InterPro" id="IPR011009">
    <property type="entry name" value="Kinase-like_dom_sf"/>
</dbReference>
<dbReference type="InterPro" id="IPR050660">
    <property type="entry name" value="NEK_Ser/Thr_kinase"/>
</dbReference>
<evidence type="ECO:0000313" key="8">
    <source>
        <dbReference type="Proteomes" id="UP000555564"/>
    </source>
</evidence>
<reference evidence="7 8" key="1">
    <citation type="submission" date="2020-08" db="EMBL/GenBank/DDBJ databases">
        <title>Sequencing the genomes of 1000 actinobacteria strains.</title>
        <authorList>
            <person name="Klenk H.-P."/>
        </authorList>
    </citation>
    <scope>NUCLEOTIDE SEQUENCE [LARGE SCALE GENOMIC DNA]</scope>
    <source>
        <strain evidence="7 8">DSM 44936</strain>
    </source>
</reference>
<dbReference type="RefSeq" id="WP_343072669.1">
    <property type="nucleotide sequence ID" value="NZ_BAAALO010000035.1"/>
</dbReference>
<dbReference type="Pfam" id="PF00069">
    <property type="entry name" value="Pkinase"/>
    <property type="match status" value="1"/>
</dbReference>
<dbReference type="AlphaFoldDB" id="A0A7X0IE89"/>
<dbReference type="EC" id="2.7.11.1" evidence="1"/>
<dbReference type="PROSITE" id="PS00109">
    <property type="entry name" value="PROTEIN_KINASE_TYR"/>
    <property type="match status" value="1"/>
</dbReference>
<dbReference type="GO" id="GO:0005524">
    <property type="term" value="F:ATP binding"/>
    <property type="evidence" value="ECO:0007669"/>
    <property type="project" value="UniProtKB-KW"/>
</dbReference>
<dbReference type="PANTHER" id="PTHR43671:SF13">
    <property type="entry name" value="SERINE_THREONINE-PROTEIN KINASE NEK2"/>
    <property type="match status" value="1"/>
</dbReference>
<accession>A0A7X0IE89</accession>
<evidence type="ECO:0000259" key="6">
    <source>
        <dbReference type="PROSITE" id="PS50011"/>
    </source>
</evidence>
<keyword evidence="4 7" id="KW-0418">Kinase</keyword>
<dbReference type="SUPFAM" id="SSF56112">
    <property type="entry name" value="Protein kinase-like (PK-like)"/>
    <property type="match status" value="1"/>
</dbReference>